<gene>
    <name evidence="1" type="ORF">I4F81_012561</name>
</gene>
<keyword evidence="2" id="KW-1185">Reference proteome</keyword>
<reference evidence="1" key="1">
    <citation type="submission" date="2019-11" db="EMBL/GenBank/DDBJ databases">
        <title>Nori genome reveals adaptations in red seaweeds to the harsh intertidal environment.</title>
        <authorList>
            <person name="Wang D."/>
            <person name="Mao Y."/>
        </authorList>
    </citation>
    <scope>NUCLEOTIDE SEQUENCE</scope>
    <source>
        <tissue evidence="1">Gametophyte</tissue>
    </source>
</reference>
<protein>
    <submittedName>
        <fullName evidence="1">Uncharacterized protein</fullName>
    </submittedName>
</protein>
<name>A0ACC3CJU4_PYRYE</name>
<dbReference type="EMBL" id="CM020620">
    <property type="protein sequence ID" value="KAK1870099.1"/>
    <property type="molecule type" value="Genomic_DNA"/>
</dbReference>
<evidence type="ECO:0000313" key="1">
    <source>
        <dbReference type="EMBL" id="KAK1870099.1"/>
    </source>
</evidence>
<comment type="caution">
    <text evidence="1">The sequence shown here is derived from an EMBL/GenBank/DDBJ whole genome shotgun (WGS) entry which is preliminary data.</text>
</comment>
<dbReference type="Proteomes" id="UP000798662">
    <property type="component" value="Chromosome 3"/>
</dbReference>
<proteinExistence type="predicted"/>
<sequence>MRGSGRTAGRDGRYLCSSCPRTFLTTGNLSWHRRHHHPLGNVRCTIPSRHTRPHDTGGAAPSRVPLAVPSTPERVRALVHAAAVVEDPEGHAAGWHAWDDESTLVVPVNMWRPDLRRSGWSHAADIEAVGAVSPALSDSRHLLRQTAVMGAWMRRSVFATPISRRINEYYRAIGDIGRTTPLVPPGSAIRPSEFVTQGLRKMRRIALGSGGSGLAESARKELWDATVSLEREGLVGTGKVGPMESAFPTPDAFVKSLQDESHRVLSVLGWRITTMHIRSKMRHFYSRNLLSVMQAALEGASEVQLGSARRRRASGTRIRTGSLDSDLYIKAESEVLRIHGHKGRVMTVAVQLFSDVALVSWSKYHHVYPVRVRFPNILSGKSGWLTVGYIPCLPHRNASTKADRVKMRTVRDRLLQRCLAVLLNDLVSASETGAHCDLAEHGRVLTVPRIVLYASDQPEERHVLGLQGNRCAYPCSACMTTPDKMGSRRSQCAPRCPLTNLELQMEGTLLVDSGGGRQRLAHITQQTSALPFLPVLGAMHGLGTGQMALYQVFGFDLLHVMKLGVLRLLGWKIPALLMLLCGKGKAFRGSVTDTIKVMNDRLNYLGRLCLASKAPPGCLVPKGTSQITMKGRQWRHAVVYWPFLVAGLVDASAGAATLPTAEQWVRHERKNNKRNRDKEGSDGGGSDYGAAPGGGCASDGDEMASADAAEDTSIQEEDLDALFDNEEDGDDDEVVPIDQRTYKDLFDDMPVRDAVQEVVCRAALLMGKLCGDNQADDADMSEVEARELAREAYEFVTKFMVALFGPMHTSKAHRLAYHLFDELILRGNLVDADTSVNELLHKLVKIMYRRTNKQDQAFTLQLMRAEQTLAFAVDEDADREVLRKAGLLGADGVLLDPSRNGQAELERAAMDGHVKSAARRLRKACGASDAEKADDEGALNAHGQQAGGRRPARRGAARRARTAATAARLYRATIPSPALMRASPEDGNVPDLPARDRAHSARLSDRGIRGDAARRGAEMASSALAGTRVRGVNVTVADVIAEGGPHLDSLRSLLQLRRSTKLMVTNQFPFMAKFEWGSKGRKQHVLAATMYYNGAWYDHVLYSVSGSKKVHHVHAVLLVKAIDGSQCDLVIVQKLVPAEEREGYVLSGLESQRLRWSMDRRASHPRLEAVHIDDLLRLVHVVPDFEDLCDRHGMLMAPTDTPKTRRERVLERFFVNRFYPWTSNGLGVENKA</sequence>
<organism evidence="1 2">
    <name type="scientific">Pyropia yezoensis</name>
    <name type="common">Susabi-nori</name>
    <name type="synonym">Porphyra yezoensis</name>
    <dbReference type="NCBI Taxonomy" id="2788"/>
    <lineage>
        <taxon>Eukaryota</taxon>
        <taxon>Rhodophyta</taxon>
        <taxon>Bangiophyceae</taxon>
        <taxon>Bangiales</taxon>
        <taxon>Bangiaceae</taxon>
        <taxon>Pyropia</taxon>
    </lineage>
</organism>
<accession>A0ACC3CJU4</accession>
<evidence type="ECO:0000313" key="2">
    <source>
        <dbReference type="Proteomes" id="UP000798662"/>
    </source>
</evidence>